<evidence type="ECO:0000256" key="1">
    <source>
        <dbReference type="ARBA" id="ARBA00007039"/>
    </source>
</evidence>
<organism evidence="8 9">
    <name type="scientific">Clostridium carnis</name>
    <dbReference type="NCBI Taxonomy" id="1530"/>
    <lineage>
        <taxon>Bacteria</taxon>
        <taxon>Bacillati</taxon>
        <taxon>Bacillota</taxon>
        <taxon>Clostridia</taxon>
        <taxon>Eubacteriales</taxon>
        <taxon>Clostridiaceae</taxon>
        <taxon>Clostridium</taxon>
    </lineage>
</organism>
<name>A0ABY6SSV4_9CLOT</name>
<evidence type="ECO:0000256" key="3">
    <source>
        <dbReference type="ARBA" id="ARBA00022670"/>
    </source>
</evidence>
<evidence type="ECO:0000256" key="4">
    <source>
        <dbReference type="ARBA" id="ARBA00022801"/>
    </source>
</evidence>
<feature type="transmembrane region" description="Helical" evidence="7">
    <location>
        <begin position="72"/>
        <end position="92"/>
    </location>
</feature>
<dbReference type="EMBL" id="UYIN01000004">
    <property type="protein sequence ID" value="VDG71107.1"/>
    <property type="molecule type" value="Genomic_DNA"/>
</dbReference>
<evidence type="ECO:0000256" key="5">
    <source>
        <dbReference type="ARBA" id="ARBA00022825"/>
    </source>
</evidence>
<sequence length="369" mass="41490">MKKIDIKGRIIPQSSKWIYNWLGMPSTSPKDISQALIEANGDDVEFYVNSGGGSVYDGYEIYNLIREYTGNATFKIIGLAASAAAFICMAGTCKMSPLSEMMIHNASTYAEGPHQNMDNASNMLQITDHTIATAFVLKSGKTEEEIRNLMENETWLSAQDCKNLGLIDEIMFEENKINVTPTPTLYNAIPINDDTFMNELEKCKTIDELKKKLIENVENIFKSSTGNQPILVNEANIDDNINQNNIKEAVNMDINTLKNDYKDIYDQIVNEAVQNERNRIKEIEDLAIPGNEDLINKAKFETGITAEKVAVEIIKNQRNKGTEFLENMRTDADNANLDDVNANLVDNLKDGKFNEKEVDELFDSIEGRN</sequence>
<proteinExistence type="inferred from homology"/>
<accession>A0ABY6SSV4</accession>
<reference evidence="8 9" key="1">
    <citation type="submission" date="2018-11" db="EMBL/GenBank/DDBJ databases">
        <authorList>
            <consortium name="Pathogen Informatics"/>
        </authorList>
    </citation>
    <scope>NUCLEOTIDE SEQUENCE [LARGE SCALE GENOMIC DNA]</scope>
    <source>
        <strain evidence="8 9">NCTC10913</strain>
    </source>
</reference>
<dbReference type="PANTHER" id="PTHR10381:SF70">
    <property type="entry name" value="ATP-DEPENDENT CLP PROTEASE PROTEOLYTIC SUBUNIT"/>
    <property type="match status" value="1"/>
</dbReference>
<dbReference type="Proteomes" id="UP000277570">
    <property type="component" value="Unassembled WGS sequence"/>
</dbReference>
<evidence type="ECO:0000256" key="6">
    <source>
        <dbReference type="RuleBase" id="RU003567"/>
    </source>
</evidence>
<keyword evidence="3" id="KW-0645">Protease</keyword>
<dbReference type="InterPro" id="IPR029045">
    <property type="entry name" value="ClpP/crotonase-like_dom_sf"/>
</dbReference>
<gene>
    <name evidence="8" type="primary">clpP_1</name>
    <name evidence="8" type="ORF">NCTC10913_01467</name>
</gene>
<dbReference type="CDD" id="cd07016">
    <property type="entry name" value="S14_ClpP_1"/>
    <property type="match status" value="1"/>
</dbReference>
<keyword evidence="9" id="KW-1185">Reference proteome</keyword>
<keyword evidence="2" id="KW-0963">Cytoplasm</keyword>
<keyword evidence="7" id="KW-0812">Transmembrane</keyword>
<keyword evidence="4 8" id="KW-0378">Hydrolase</keyword>
<dbReference type="PANTHER" id="PTHR10381">
    <property type="entry name" value="ATP-DEPENDENT CLP PROTEASE PROTEOLYTIC SUBUNIT"/>
    <property type="match status" value="1"/>
</dbReference>
<dbReference type="Pfam" id="PF00574">
    <property type="entry name" value="CLP_protease"/>
    <property type="match status" value="1"/>
</dbReference>
<protein>
    <recommendedName>
        <fullName evidence="6">ATP-dependent Clp protease proteolytic subunit</fullName>
    </recommendedName>
</protein>
<keyword evidence="7" id="KW-1133">Transmembrane helix</keyword>
<dbReference type="InterPro" id="IPR023562">
    <property type="entry name" value="ClpP/TepA"/>
</dbReference>
<dbReference type="RefSeq" id="WP_185738682.1">
    <property type="nucleotide sequence ID" value="NZ_UYIN01000004.1"/>
</dbReference>
<dbReference type="InterPro" id="IPR001907">
    <property type="entry name" value="ClpP"/>
</dbReference>
<dbReference type="SUPFAM" id="SSF52096">
    <property type="entry name" value="ClpP/crotonase"/>
    <property type="match status" value="1"/>
</dbReference>
<evidence type="ECO:0000313" key="9">
    <source>
        <dbReference type="Proteomes" id="UP000277570"/>
    </source>
</evidence>
<comment type="caution">
    <text evidence="8">The sequence shown here is derived from an EMBL/GenBank/DDBJ whole genome shotgun (WGS) entry which is preliminary data.</text>
</comment>
<keyword evidence="5" id="KW-0720">Serine protease</keyword>
<evidence type="ECO:0000256" key="2">
    <source>
        <dbReference type="ARBA" id="ARBA00022490"/>
    </source>
</evidence>
<evidence type="ECO:0000313" key="8">
    <source>
        <dbReference type="EMBL" id="VDG71107.1"/>
    </source>
</evidence>
<dbReference type="PRINTS" id="PR00127">
    <property type="entry name" value="CLPPROTEASEP"/>
</dbReference>
<dbReference type="GO" id="GO:0004252">
    <property type="term" value="F:serine-type endopeptidase activity"/>
    <property type="evidence" value="ECO:0007669"/>
    <property type="project" value="UniProtKB-EC"/>
</dbReference>
<comment type="similarity">
    <text evidence="1 6">Belongs to the peptidase S14 family.</text>
</comment>
<dbReference type="Gene3D" id="3.90.226.10">
    <property type="entry name" value="2-enoyl-CoA Hydratase, Chain A, domain 1"/>
    <property type="match status" value="1"/>
</dbReference>
<keyword evidence="7" id="KW-0472">Membrane</keyword>
<dbReference type="NCBIfam" id="NF045542">
    <property type="entry name" value="Clp_rel_HeadMat"/>
    <property type="match status" value="1"/>
</dbReference>
<evidence type="ECO:0000256" key="7">
    <source>
        <dbReference type="SAM" id="Phobius"/>
    </source>
</evidence>